<dbReference type="AlphaFoldDB" id="G2XPT8"/>
<reference evidence="2" key="1">
    <citation type="journal article" date="2011" name="PLoS Genet.">
        <title>Genomic analysis of the necrotrophic fungal pathogens Sclerotinia sclerotiorum and Botrytis cinerea.</title>
        <authorList>
            <person name="Amselem J."/>
            <person name="Cuomo C.A."/>
            <person name="van Kan J.A."/>
            <person name="Viaud M."/>
            <person name="Benito E.P."/>
            <person name="Couloux A."/>
            <person name="Coutinho P.M."/>
            <person name="de Vries R.P."/>
            <person name="Dyer P.S."/>
            <person name="Fillinger S."/>
            <person name="Fournier E."/>
            <person name="Gout L."/>
            <person name="Hahn M."/>
            <person name="Kohn L."/>
            <person name="Lapalu N."/>
            <person name="Plummer K.M."/>
            <person name="Pradier J.M."/>
            <person name="Quevillon E."/>
            <person name="Sharon A."/>
            <person name="Simon A."/>
            <person name="ten Have A."/>
            <person name="Tudzynski B."/>
            <person name="Tudzynski P."/>
            <person name="Wincker P."/>
            <person name="Andrew M."/>
            <person name="Anthouard V."/>
            <person name="Beever R.E."/>
            <person name="Beffa R."/>
            <person name="Benoit I."/>
            <person name="Bouzid O."/>
            <person name="Brault B."/>
            <person name="Chen Z."/>
            <person name="Choquer M."/>
            <person name="Collemare J."/>
            <person name="Cotton P."/>
            <person name="Danchin E.G."/>
            <person name="Da Silva C."/>
            <person name="Gautier A."/>
            <person name="Giraud C."/>
            <person name="Giraud T."/>
            <person name="Gonzalez C."/>
            <person name="Grossetete S."/>
            <person name="Guldener U."/>
            <person name="Henrissat B."/>
            <person name="Howlett B.J."/>
            <person name="Kodira C."/>
            <person name="Kretschmer M."/>
            <person name="Lappartient A."/>
            <person name="Leroch M."/>
            <person name="Levis C."/>
            <person name="Mauceli E."/>
            <person name="Neuveglise C."/>
            <person name="Oeser B."/>
            <person name="Pearson M."/>
            <person name="Poulain J."/>
            <person name="Poussereau N."/>
            <person name="Quesneville H."/>
            <person name="Rascle C."/>
            <person name="Schumacher J."/>
            <person name="Segurens B."/>
            <person name="Sexton A."/>
            <person name="Silva E."/>
            <person name="Sirven C."/>
            <person name="Soanes D.M."/>
            <person name="Talbot N.J."/>
            <person name="Templeton M."/>
            <person name="Yandava C."/>
            <person name="Yarden O."/>
            <person name="Zeng Q."/>
            <person name="Rollins J.A."/>
            <person name="Lebrun M.H."/>
            <person name="Dickman M."/>
        </authorList>
    </citation>
    <scope>NUCLEOTIDE SEQUENCE [LARGE SCALE GENOMIC DNA]</scope>
    <source>
        <strain evidence="2">T4</strain>
    </source>
</reference>
<dbReference type="Proteomes" id="UP000008177">
    <property type="component" value="Unplaced contigs"/>
</dbReference>
<accession>G2XPT8</accession>
<dbReference type="EMBL" id="FQ790250">
    <property type="protein sequence ID" value="CCD42826.1"/>
    <property type="molecule type" value="Genomic_DNA"/>
</dbReference>
<dbReference type="HOGENOM" id="CLU_2978826_0_0_1"/>
<evidence type="ECO:0000313" key="1">
    <source>
        <dbReference type="EMBL" id="CCD42826.1"/>
    </source>
</evidence>
<proteinExistence type="predicted"/>
<gene>
    <name evidence="1" type="ORF">BofuT4_uP071220.1</name>
</gene>
<dbReference type="InParanoid" id="G2XPT8"/>
<protein>
    <submittedName>
        <fullName evidence="1">Uncharacterized protein</fullName>
    </submittedName>
</protein>
<sequence length="58" mass="6264">MTSLRILALHISNSDHQGGRLPLSLYCKLPGGGLSFSSPTSIVTLATLSNELIIHYLR</sequence>
<evidence type="ECO:0000313" key="2">
    <source>
        <dbReference type="Proteomes" id="UP000008177"/>
    </source>
</evidence>
<name>G2XPT8_BOTF4</name>
<organism evidence="1 2">
    <name type="scientific">Botryotinia fuckeliana (strain T4)</name>
    <name type="common">Noble rot fungus</name>
    <name type="synonym">Botrytis cinerea</name>
    <dbReference type="NCBI Taxonomy" id="999810"/>
    <lineage>
        <taxon>Eukaryota</taxon>
        <taxon>Fungi</taxon>
        <taxon>Dikarya</taxon>
        <taxon>Ascomycota</taxon>
        <taxon>Pezizomycotina</taxon>
        <taxon>Leotiomycetes</taxon>
        <taxon>Helotiales</taxon>
        <taxon>Sclerotiniaceae</taxon>
        <taxon>Botrytis</taxon>
    </lineage>
</organism>